<feature type="compositionally biased region" description="Basic and acidic residues" evidence="1">
    <location>
        <begin position="1"/>
        <end position="12"/>
    </location>
</feature>
<dbReference type="EMBL" id="SJPJ01000001">
    <property type="protein sequence ID" value="TWT84481.1"/>
    <property type="molecule type" value="Genomic_DNA"/>
</dbReference>
<accession>A0A5C5ZCF5</accession>
<protein>
    <submittedName>
        <fullName evidence="2">Uncharacterized protein</fullName>
    </submittedName>
</protein>
<keyword evidence="3" id="KW-1185">Reference proteome</keyword>
<dbReference type="RefSeq" id="WP_419194915.1">
    <property type="nucleotide sequence ID" value="NZ_SJPJ01000001.1"/>
</dbReference>
<evidence type="ECO:0000313" key="3">
    <source>
        <dbReference type="Proteomes" id="UP000315010"/>
    </source>
</evidence>
<sequence>MADSETENKANEAEQTPEEAVQPLTLADIKASPEDMDEDGFVSLWNIASHTCDQDIVQARELASKLLCFLCKKNCDFVVTSSTNAQYLDEWFERDTKILYDWKPGSELVDVVAQHAEVPYEPFRSFLTNQKFVPTTAKYTATRNARVEWFQQMWCVG</sequence>
<dbReference type="AlphaFoldDB" id="A0A5C5ZCF5"/>
<proteinExistence type="predicted"/>
<reference evidence="2 3" key="1">
    <citation type="submission" date="2019-02" db="EMBL/GenBank/DDBJ databases">
        <title>Deep-cultivation of Planctomycetes and their phenomic and genomic characterization uncovers novel biology.</title>
        <authorList>
            <person name="Wiegand S."/>
            <person name="Jogler M."/>
            <person name="Boedeker C."/>
            <person name="Pinto D."/>
            <person name="Vollmers J."/>
            <person name="Rivas-Marin E."/>
            <person name="Kohn T."/>
            <person name="Peeters S.H."/>
            <person name="Heuer A."/>
            <person name="Rast P."/>
            <person name="Oberbeckmann S."/>
            <person name="Bunk B."/>
            <person name="Jeske O."/>
            <person name="Meyerdierks A."/>
            <person name="Storesund J.E."/>
            <person name="Kallscheuer N."/>
            <person name="Luecker S."/>
            <person name="Lage O.M."/>
            <person name="Pohl T."/>
            <person name="Merkel B.J."/>
            <person name="Hornburger P."/>
            <person name="Mueller R.-W."/>
            <person name="Bruemmer F."/>
            <person name="Labrenz M."/>
            <person name="Spormann A.M."/>
            <person name="Op Den Camp H."/>
            <person name="Overmann J."/>
            <person name="Amann R."/>
            <person name="Jetten M.S.M."/>
            <person name="Mascher T."/>
            <person name="Medema M.H."/>
            <person name="Devos D.P."/>
            <person name="Kaster A.-K."/>
            <person name="Ovreas L."/>
            <person name="Rohde M."/>
            <person name="Galperin M.Y."/>
            <person name="Jogler C."/>
        </authorList>
    </citation>
    <scope>NUCLEOTIDE SEQUENCE [LARGE SCALE GENOMIC DNA]</scope>
    <source>
        <strain evidence="2 3">CA13</strain>
    </source>
</reference>
<evidence type="ECO:0000256" key="1">
    <source>
        <dbReference type="SAM" id="MobiDB-lite"/>
    </source>
</evidence>
<evidence type="ECO:0000313" key="2">
    <source>
        <dbReference type="EMBL" id="TWT84481.1"/>
    </source>
</evidence>
<gene>
    <name evidence="2" type="ORF">CA13_59600</name>
</gene>
<dbReference type="Proteomes" id="UP000315010">
    <property type="component" value="Unassembled WGS sequence"/>
</dbReference>
<comment type="caution">
    <text evidence="2">The sequence shown here is derived from an EMBL/GenBank/DDBJ whole genome shotgun (WGS) entry which is preliminary data.</text>
</comment>
<feature type="region of interest" description="Disordered" evidence="1">
    <location>
        <begin position="1"/>
        <end position="24"/>
    </location>
</feature>
<name>A0A5C5ZCF5_9BACT</name>
<organism evidence="2 3">
    <name type="scientific">Novipirellula herctigrandis</name>
    <dbReference type="NCBI Taxonomy" id="2527986"/>
    <lineage>
        <taxon>Bacteria</taxon>
        <taxon>Pseudomonadati</taxon>
        <taxon>Planctomycetota</taxon>
        <taxon>Planctomycetia</taxon>
        <taxon>Pirellulales</taxon>
        <taxon>Pirellulaceae</taxon>
        <taxon>Novipirellula</taxon>
    </lineage>
</organism>